<gene>
    <name evidence="6" type="primary">PRP31</name>
    <name evidence="6" type="ORF">KLMA_50427</name>
</gene>
<feature type="compositionally biased region" description="Acidic residues" evidence="4">
    <location>
        <begin position="1"/>
        <end position="20"/>
    </location>
</feature>
<dbReference type="PANTHER" id="PTHR13904:SF0">
    <property type="entry name" value="U4_U6 SMALL NUCLEAR RIBONUCLEOPROTEIN PRP31"/>
    <property type="match status" value="1"/>
</dbReference>
<sequence length="418" mass="45126">MDLLDDISEDENIQEDENLQEDSLGTLGQGHSPGDDLDKSKGPGPGQGPGQDPGPSQDQLDSALRQVIDTFKHRFPGVEEVLHGEQYVRWIAQQVDFHWDSPGESQSQSQESFVISPEQQLIVSTLSHRFPQGLEAPSGQELAPLQRFLHLSSALKTIHAQLTASIHLQAPNVCALVGPEIAARLVAHYGSVRELSCVPSCNLVTFGRNRQGPSQGQGNALGIGKGNGLIYSCDIVQQQHPEFRKQAARMVCAKLVIAARIDANGPGHGPGPAPANADALSGAAGTQLRTQILERLQKVSTPPQLSRVKPLPVPEDKPKKKRAGKRFRKYKQQFQLSHMRQLQNRMEFGRAEHTTMDAYGEEIGMGLARVSGPELSLGPSPGPSPGPRPKMSKAMRKRLESGNTGPVNGSGPESLGPL</sequence>
<dbReference type="Gene3D" id="1.10.246.90">
    <property type="entry name" value="Nop domain"/>
    <property type="match status" value="1"/>
</dbReference>
<feature type="region of interest" description="Disordered" evidence="4">
    <location>
        <begin position="370"/>
        <end position="418"/>
    </location>
</feature>
<protein>
    <submittedName>
        <fullName evidence="6">Pre-mRNA-processing factor 31</fullName>
    </submittedName>
</protein>
<name>W0TE28_KLUMD</name>
<dbReference type="InterPro" id="IPR036070">
    <property type="entry name" value="Nop_dom_sf"/>
</dbReference>
<evidence type="ECO:0000256" key="2">
    <source>
        <dbReference type="ARBA" id="ARBA00023242"/>
    </source>
</evidence>
<comment type="subcellular location">
    <subcellularLocation>
        <location evidence="1">Nucleus</location>
    </subcellularLocation>
</comment>
<dbReference type="InterPro" id="IPR042239">
    <property type="entry name" value="Nop_C"/>
</dbReference>
<evidence type="ECO:0000313" key="6">
    <source>
        <dbReference type="EMBL" id="BAO41081.1"/>
    </source>
</evidence>
<dbReference type="AlphaFoldDB" id="W0TE28"/>
<dbReference type="VEuPathDB" id="FungiDB:KLMA_50427"/>
<dbReference type="GO" id="GO:0071011">
    <property type="term" value="C:precatalytic spliceosome"/>
    <property type="evidence" value="ECO:0007669"/>
    <property type="project" value="TreeGrafter"/>
</dbReference>
<evidence type="ECO:0000313" key="7">
    <source>
        <dbReference type="Proteomes" id="UP000065495"/>
    </source>
</evidence>
<proteinExistence type="predicted"/>
<dbReference type="Pfam" id="PF01798">
    <property type="entry name" value="Nop"/>
    <property type="match status" value="1"/>
</dbReference>
<evidence type="ECO:0000256" key="3">
    <source>
        <dbReference type="ARBA" id="ARBA00023274"/>
    </source>
</evidence>
<evidence type="ECO:0000256" key="4">
    <source>
        <dbReference type="SAM" id="MobiDB-lite"/>
    </source>
</evidence>
<dbReference type="InterPro" id="IPR027105">
    <property type="entry name" value="Prp31"/>
</dbReference>
<dbReference type="InterPro" id="IPR019175">
    <property type="entry name" value="Prp31_C"/>
</dbReference>
<reference evidence="6 7" key="1">
    <citation type="journal article" date="2015" name="Biotechnol. Biofuels">
        <title>Genetic basis of the highly efficient yeast Kluyveromyces marxianus: complete genome sequence and transcriptome analyses.</title>
        <authorList>
            <person name="Lertwattanasakul N."/>
            <person name="Kosaka T."/>
            <person name="Hosoyama A."/>
            <person name="Suzuki Y."/>
            <person name="Rodrussamee N."/>
            <person name="Matsutani M."/>
            <person name="Murata M."/>
            <person name="Fujimoto N."/>
            <person name="Suprayogi"/>
            <person name="Tsuchikane K."/>
            <person name="Limtong S."/>
            <person name="Fujita N."/>
            <person name="Yamada M."/>
        </authorList>
    </citation>
    <scope>NUCLEOTIDE SEQUENCE [LARGE SCALE GENOMIC DNA]</scope>
    <source>
        <strain evidence="7">DMKU3-1042 / BCC 29191 / NBRC 104275</strain>
    </source>
</reference>
<dbReference type="InterPro" id="IPR002687">
    <property type="entry name" value="Nop_dom"/>
</dbReference>
<feature type="region of interest" description="Disordered" evidence="4">
    <location>
        <begin position="298"/>
        <end position="326"/>
    </location>
</feature>
<dbReference type="PANTHER" id="PTHR13904">
    <property type="entry name" value="PRE-MRNA SPLICING FACTOR PRP31"/>
    <property type="match status" value="1"/>
</dbReference>
<accession>W0TE28</accession>
<dbReference type="GO" id="GO:0000244">
    <property type="term" value="P:spliceosomal tri-snRNP complex assembly"/>
    <property type="evidence" value="ECO:0007669"/>
    <property type="project" value="InterPro"/>
</dbReference>
<organism evidence="6 7">
    <name type="scientific">Kluyveromyces marxianus (strain DMKU3-1042 / BCC 29191 / NBRC 104275)</name>
    <name type="common">Yeast</name>
    <name type="synonym">Candida kefyr</name>
    <dbReference type="NCBI Taxonomy" id="1003335"/>
    <lineage>
        <taxon>Eukaryota</taxon>
        <taxon>Fungi</taxon>
        <taxon>Dikarya</taxon>
        <taxon>Ascomycota</taxon>
        <taxon>Saccharomycotina</taxon>
        <taxon>Saccharomycetes</taxon>
        <taxon>Saccharomycetales</taxon>
        <taxon>Saccharomycetaceae</taxon>
        <taxon>Kluyveromyces</taxon>
    </lineage>
</organism>
<dbReference type="KEGG" id="kmx:KLMA_50427"/>
<keyword evidence="3" id="KW-0687">Ribonucleoprotein</keyword>
<dbReference type="Proteomes" id="UP000065495">
    <property type="component" value="Chromosome 5"/>
</dbReference>
<dbReference type="RefSeq" id="XP_022676886.1">
    <property type="nucleotide sequence ID" value="XM_022820421.1"/>
</dbReference>
<evidence type="ECO:0000259" key="5">
    <source>
        <dbReference type="PROSITE" id="PS51358"/>
    </source>
</evidence>
<dbReference type="EMBL" id="AP012217">
    <property type="protein sequence ID" value="BAO41081.1"/>
    <property type="molecule type" value="Genomic_DNA"/>
</dbReference>
<dbReference type="OrthoDB" id="4771285at2759"/>
<dbReference type="Pfam" id="PF09785">
    <property type="entry name" value="Prp31_C"/>
    <property type="match status" value="1"/>
</dbReference>
<dbReference type="GeneID" id="34717028"/>
<dbReference type="GO" id="GO:0005687">
    <property type="term" value="C:U4 snRNP"/>
    <property type="evidence" value="ECO:0007669"/>
    <property type="project" value="TreeGrafter"/>
</dbReference>
<dbReference type="PROSITE" id="PS51358">
    <property type="entry name" value="NOP"/>
    <property type="match status" value="1"/>
</dbReference>
<dbReference type="GO" id="GO:0046540">
    <property type="term" value="C:U4/U6 x U5 tri-snRNP complex"/>
    <property type="evidence" value="ECO:0007669"/>
    <property type="project" value="InterPro"/>
</dbReference>
<evidence type="ECO:0000256" key="1">
    <source>
        <dbReference type="ARBA" id="ARBA00004123"/>
    </source>
</evidence>
<keyword evidence="2" id="KW-0539">Nucleus</keyword>
<feature type="region of interest" description="Disordered" evidence="4">
    <location>
        <begin position="1"/>
        <end position="59"/>
    </location>
</feature>
<feature type="domain" description="Nop" evidence="5">
    <location>
        <begin position="169"/>
        <end position="301"/>
    </location>
</feature>
<dbReference type="SUPFAM" id="SSF89124">
    <property type="entry name" value="Nop domain"/>
    <property type="match status" value="1"/>
</dbReference>